<dbReference type="Pfam" id="PF02423">
    <property type="entry name" value="OCD_Mu_crystall"/>
    <property type="match status" value="1"/>
</dbReference>
<evidence type="ECO:0000313" key="1">
    <source>
        <dbReference type="EMBL" id="GLY70454.1"/>
    </source>
</evidence>
<dbReference type="RefSeq" id="WP_285489641.1">
    <property type="nucleotide sequence ID" value="NZ_BSTI01000023.1"/>
</dbReference>
<dbReference type="GO" id="GO:0005737">
    <property type="term" value="C:cytoplasm"/>
    <property type="evidence" value="ECO:0007669"/>
    <property type="project" value="TreeGrafter"/>
</dbReference>
<dbReference type="InterPro" id="IPR003462">
    <property type="entry name" value="ODC_Mu_crystall"/>
</dbReference>
<sequence length="327" mass="33287">MSARTVRVLTAGDVRSLMPFPRAIEAARAAFVALHHGTATTAAPIGLRIEPAGGEVHVKAGHNRAADTYAVKVASAFPGNAQQALSVIGGMTVVFDARSGAPTTLMLDDGLLTDLRTAAAGAVATDALAAAGATEVAVLGTGQQARLQVEALTYLRSITHVTVWGRRPEAAQRCASDIAARTGLPTSVAQGAHDAVRQANIVITATAATEPILDASLARPGLHITAVGSDLPDKAELDPALVAGADRYVPDSPAQCLDHGELRLAAAAGLVKPDDITVDLPALLADPSPRDPEAFTIADLTGLGALDAEIAHVCATEAARQGAGRLT</sequence>
<dbReference type="AlphaFoldDB" id="A0A9W6R7F3"/>
<dbReference type="Gene3D" id="3.30.1780.10">
    <property type="entry name" value="ornithine cyclodeaminase, domain 1"/>
    <property type="match status" value="1"/>
</dbReference>
<proteinExistence type="predicted"/>
<evidence type="ECO:0000313" key="2">
    <source>
        <dbReference type="Proteomes" id="UP001165136"/>
    </source>
</evidence>
<dbReference type="PANTHER" id="PTHR13812:SF19">
    <property type="entry name" value="KETIMINE REDUCTASE MU-CRYSTALLIN"/>
    <property type="match status" value="1"/>
</dbReference>
<name>A0A9W6R7F3_9PSEU</name>
<dbReference type="PIRSF" id="PIRSF001439">
    <property type="entry name" value="CryM"/>
    <property type="match status" value="1"/>
</dbReference>
<dbReference type="InterPro" id="IPR036291">
    <property type="entry name" value="NAD(P)-bd_dom_sf"/>
</dbReference>
<organism evidence="1 2">
    <name type="scientific">Amycolatopsis taiwanensis</name>
    <dbReference type="NCBI Taxonomy" id="342230"/>
    <lineage>
        <taxon>Bacteria</taxon>
        <taxon>Bacillati</taxon>
        <taxon>Actinomycetota</taxon>
        <taxon>Actinomycetes</taxon>
        <taxon>Pseudonocardiales</taxon>
        <taxon>Pseudonocardiaceae</taxon>
        <taxon>Amycolatopsis</taxon>
    </lineage>
</organism>
<gene>
    <name evidence="1" type="primary">arcB</name>
    <name evidence="1" type="ORF">Atai01_70730</name>
</gene>
<protein>
    <submittedName>
        <fullName evidence="1">Cyclodeaminase</fullName>
    </submittedName>
</protein>
<dbReference type="InterPro" id="IPR023401">
    <property type="entry name" value="ODC_N"/>
</dbReference>
<dbReference type="Proteomes" id="UP001165136">
    <property type="component" value="Unassembled WGS sequence"/>
</dbReference>
<dbReference type="Gene3D" id="3.40.50.720">
    <property type="entry name" value="NAD(P)-binding Rossmann-like Domain"/>
    <property type="match status" value="1"/>
</dbReference>
<dbReference type="SUPFAM" id="SSF51735">
    <property type="entry name" value="NAD(P)-binding Rossmann-fold domains"/>
    <property type="match status" value="1"/>
</dbReference>
<keyword evidence="2" id="KW-1185">Reference proteome</keyword>
<accession>A0A9W6R7F3</accession>
<dbReference type="EMBL" id="BSTI01000023">
    <property type="protein sequence ID" value="GLY70454.1"/>
    <property type="molecule type" value="Genomic_DNA"/>
</dbReference>
<reference evidence="1" key="1">
    <citation type="submission" date="2023-03" db="EMBL/GenBank/DDBJ databases">
        <title>Amycolatopsis taiwanensis NBRC 103393.</title>
        <authorList>
            <person name="Ichikawa N."/>
            <person name="Sato H."/>
            <person name="Tonouchi N."/>
        </authorList>
    </citation>
    <scope>NUCLEOTIDE SEQUENCE</scope>
    <source>
        <strain evidence="1">NBRC 103393</strain>
    </source>
</reference>
<dbReference type="PANTHER" id="PTHR13812">
    <property type="entry name" value="KETIMINE REDUCTASE MU-CRYSTALLIN"/>
    <property type="match status" value="1"/>
</dbReference>
<comment type="caution">
    <text evidence="1">The sequence shown here is derived from an EMBL/GenBank/DDBJ whole genome shotgun (WGS) entry which is preliminary data.</text>
</comment>